<evidence type="ECO:0000256" key="1">
    <source>
        <dbReference type="ARBA" id="ARBA00022679"/>
    </source>
</evidence>
<dbReference type="SUPFAM" id="SSF56112">
    <property type="entry name" value="Protein kinase-like (PK-like)"/>
    <property type="match status" value="1"/>
</dbReference>
<dbReference type="SMART" id="SM00220">
    <property type="entry name" value="S_TKc"/>
    <property type="match status" value="1"/>
</dbReference>
<keyword evidence="3" id="KW-0418">Kinase</keyword>
<gene>
    <name evidence="7" type="ORF">BE21_43580</name>
</gene>
<dbReference type="GO" id="GO:0004674">
    <property type="term" value="F:protein serine/threonine kinase activity"/>
    <property type="evidence" value="ECO:0007669"/>
    <property type="project" value="TreeGrafter"/>
</dbReference>
<sequence>MDAHAPTLLATGIPEVPTTMNLTEELPELPGYRCLKLLGQGGMGSVYLAEQHATGRSVALKLMRPTRAASAAARSRFLREMGVMAALRHPRLVEILDAGEADGDVYFAMELCEGGSVAELARRAGGPLGVEASLAIVLSALEGLGFAHEQRYVHRDLKPENILLSAEGELGAKIADFGLAKSFVDAGLSGVTASGTAAGTFLFMPKEQVVNFKRVGPSTDVWAMAATLYWLLTGKAPRDVREGDNPMSAIMHRPVVPIRQRAPHVPAPLAEVIDRALGDAAAARPQHAAELRALLLDAVER</sequence>
<dbReference type="InterPro" id="IPR017441">
    <property type="entry name" value="Protein_kinase_ATP_BS"/>
</dbReference>
<dbReference type="InterPro" id="IPR008271">
    <property type="entry name" value="Ser/Thr_kinase_AS"/>
</dbReference>
<evidence type="ECO:0000313" key="8">
    <source>
        <dbReference type="Proteomes" id="UP000075502"/>
    </source>
</evidence>
<dbReference type="InterPro" id="IPR000719">
    <property type="entry name" value="Prot_kinase_dom"/>
</dbReference>
<comment type="caution">
    <text evidence="7">The sequence shown here is derived from an EMBL/GenBank/DDBJ whole genome shotgun (WGS) entry which is preliminary data.</text>
</comment>
<keyword evidence="4 5" id="KW-0067">ATP-binding</keyword>
<dbReference type="PANTHER" id="PTHR43289:SF34">
    <property type="entry name" value="SERINE_THREONINE-PROTEIN KINASE YBDM-RELATED"/>
    <property type="match status" value="1"/>
</dbReference>
<evidence type="ECO:0000256" key="2">
    <source>
        <dbReference type="ARBA" id="ARBA00022741"/>
    </source>
</evidence>
<dbReference type="AlphaFoldDB" id="A0A150TK05"/>
<dbReference type="PROSITE" id="PS50011">
    <property type="entry name" value="PROTEIN_KINASE_DOM"/>
    <property type="match status" value="1"/>
</dbReference>
<dbReference type="Pfam" id="PF00069">
    <property type="entry name" value="Pkinase"/>
    <property type="match status" value="1"/>
</dbReference>
<dbReference type="GO" id="GO:0005524">
    <property type="term" value="F:ATP binding"/>
    <property type="evidence" value="ECO:0007669"/>
    <property type="project" value="UniProtKB-UniRule"/>
</dbReference>
<accession>A0A150TK05</accession>
<dbReference type="CDD" id="cd14014">
    <property type="entry name" value="STKc_PknB_like"/>
    <property type="match status" value="1"/>
</dbReference>
<dbReference type="EMBL" id="JEME01002218">
    <property type="protein sequence ID" value="KYG04976.1"/>
    <property type="molecule type" value="Genomic_DNA"/>
</dbReference>
<feature type="binding site" evidence="5">
    <location>
        <position position="61"/>
    </location>
    <ligand>
        <name>ATP</name>
        <dbReference type="ChEBI" id="CHEBI:30616"/>
    </ligand>
</feature>
<keyword evidence="1" id="KW-0808">Transferase</keyword>
<dbReference type="InterPro" id="IPR011009">
    <property type="entry name" value="Kinase-like_dom_sf"/>
</dbReference>
<name>A0A150TK05_SORCE</name>
<proteinExistence type="predicted"/>
<evidence type="ECO:0000259" key="6">
    <source>
        <dbReference type="PROSITE" id="PS50011"/>
    </source>
</evidence>
<evidence type="ECO:0000256" key="4">
    <source>
        <dbReference type="ARBA" id="ARBA00022840"/>
    </source>
</evidence>
<dbReference type="Gene3D" id="1.10.510.10">
    <property type="entry name" value="Transferase(Phosphotransferase) domain 1"/>
    <property type="match status" value="1"/>
</dbReference>
<evidence type="ECO:0000256" key="5">
    <source>
        <dbReference type="PROSITE-ProRule" id="PRU10141"/>
    </source>
</evidence>
<dbReference type="Gene3D" id="3.30.200.20">
    <property type="entry name" value="Phosphorylase Kinase, domain 1"/>
    <property type="match status" value="1"/>
</dbReference>
<dbReference type="Proteomes" id="UP000075502">
    <property type="component" value="Unassembled WGS sequence"/>
</dbReference>
<reference evidence="7 8" key="1">
    <citation type="submission" date="2014-02" db="EMBL/GenBank/DDBJ databases">
        <title>The small core and large imbalanced accessory genome model reveals a collaborative survival strategy of Sorangium cellulosum strains in nature.</title>
        <authorList>
            <person name="Han K."/>
            <person name="Peng R."/>
            <person name="Blom J."/>
            <person name="Li Y.-Z."/>
        </authorList>
    </citation>
    <scope>NUCLEOTIDE SEQUENCE [LARGE SCALE GENOMIC DNA]</scope>
    <source>
        <strain evidence="7 8">So0007-03</strain>
    </source>
</reference>
<dbReference type="PROSITE" id="PS00107">
    <property type="entry name" value="PROTEIN_KINASE_ATP"/>
    <property type="match status" value="1"/>
</dbReference>
<protein>
    <recommendedName>
        <fullName evidence="6">Protein kinase domain-containing protein</fullName>
    </recommendedName>
</protein>
<keyword evidence="2 5" id="KW-0547">Nucleotide-binding</keyword>
<organism evidence="7 8">
    <name type="scientific">Sorangium cellulosum</name>
    <name type="common">Polyangium cellulosum</name>
    <dbReference type="NCBI Taxonomy" id="56"/>
    <lineage>
        <taxon>Bacteria</taxon>
        <taxon>Pseudomonadati</taxon>
        <taxon>Myxococcota</taxon>
        <taxon>Polyangia</taxon>
        <taxon>Polyangiales</taxon>
        <taxon>Polyangiaceae</taxon>
        <taxon>Sorangium</taxon>
    </lineage>
</organism>
<dbReference type="PANTHER" id="PTHR43289">
    <property type="entry name" value="MITOGEN-ACTIVATED PROTEIN KINASE KINASE KINASE 20-RELATED"/>
    <property type="match status" value="1"/>
</dbReference>
<evidence type="ECO:0000256" key="3">
    <source>
        <dbReference type="ARBA" id="ARBA00022777"/>
    </source>
</evidence>
<feature type="domain" description="Protein kinase" evidence="6">
    <location>
        <begin position="32"/>
        <end position="296"/>
    </location>
</feature>
<evidence type="ECO:0000313" key="7">
    <source>
        <dbReference type="EMBL" id="KYG04976.1"/>
    </source>
</evidence>
<dbReference type="PROSITE" id="PS00108">
    <property type="entry name" value="PROTEIN_KINASE_ST"/>
    <property type="match status" value="1"/>
</dbReference>